<evidence type="ECO:0000256" key="1">
    <source>
        <dbReference type="ARBA" id="ARBA00022679"/>
    </source>
</evidence>
<dbReference type="HAMAP" id="MF_00296">
    <property type="entry name" value="MetX_acyltransf"/>
    <property type="match status" value="1"/>
</dbReference>
<dbReference type="GO" id="GO:0009086">
    <property type="term" value="P:methionine biosynthetic process"/>
    <property type="evidence" value="ECO:0007669"/>
    <property type="project" value="UniProtKB-UniRule"/>
</dbReference>
<keyword evidence="2" id="KW-0028">Amino-acid biosynthesis</keyword>
<dbReference type="NCBIfam" id="NF001209">
    <property type="entry name" value="PRK00175.1"/>
    <property type="match status" value="1"/>
</dbReference>
<dbReference type="Proteomes" id="UP000252167">
    <property type="component" value="Unassembled WGS sequence"/>
</dbReference>
<evidence type="ECO:0000259" key="4">
    <source>
        <dbReference type="Pfam" id="PF00561"/>
    </source>
</evidence>
<dbReference type="RefSeq" id="WP_113606703.1">
    <property type="nucleotide sequence ID" value="NZ_POAF01000002.1"/>
</dbReference>
<dbReference type="GO" id="GO:0004414">
    <property type="term" value="F:homoserine O-acetyltransferase activity"/>
    <property type="evidence" value="ECO:0007669"/>
    <property type="project" value="UniProtKB-UniRule"/>
</dbReference>
<dbReference type="Gene3D" id="3.40.50.1820">
    <property type="entry name" value="alpha/beta hydrolase"/>
    <property type="match status" value="1"/>
</dbReference>
<dbReference type="Pfam" id="PF00561">
    <property type="entry name" value="Abhydrolase_1"/>
    <property type="match status" value="1"/>
</dbReference>
<feature type="active site" evidence="2 3">
    <location>
        <position position="360"/>
    </location>
</feature>
<feature type="binding site" evidence="2">
    <location>
        <position position="231"/>
    </location>
    <ligand>
        <name>substrate</name>
    </ligand>
</feature>
<comment type="catalytic activity">
    <reaction evidence="2">
        <text>L-homoserine + acetyl-CoA = O-acetyl-L-homoserine + CoA</text>
        <dbReference type="Rhea" id="RHEA:13701"/>
        <dbReference type="ChEBI" id="CHEBI:57287"/>
        <dbReference type="ChEBI" id="CHEBI:57288"/>
        <dbReference type="ChEBI" id="CHEBI:57476"/>
        <dbReference type="ChEBI" id="CHEBI:57716"/>
        <dbReference type="EC" id="2.3.1.31"/>
    </reaction>
</comment>
<dbReference type="Gene3D" id="1.10.1740.110">
    <property type="match status" value="1"/>
</dbReference>
<dbReference type="PRINTS" id="PR00111">
    <property type="entry name" value="ABHYDROLASE"/>
</dbReference>
<evidence type="ECO:0000313" key="5">
    <source>
        <dbReference type="EMBL" id="RBM02749.1"/>
    </source>
</evidence>
<dbReference type="EC" id="2.3.1.31" evidence="2"/>
<keyword evidence="6" id="KW-1185">Reference proteome</keyword>
<comment type="pathway">
    <text evidence="2">Amino-acid biosynthesis; L-methionine biosynthesis via de novo pathway; O-acetyl-L-homoserine from L-homoserine: step 1/1.</text>
</comment>
<organism evidence="5 6">
    <name type="scientific">Glutamicibacter soli</name>
    <dbReference type="NCBI Taxonomy" id="453836"/>
    <lineage>
        <taxon>Bacteria</taxon>
        <taxon>Bacillati</taxon>
        <taxon>Actinomycetota</taxon>
        <taxon>Actinomycetes</taxon>
        <taxon>Micrococcales</taxon>
        <taxon>Micrococcaceae</taxon>
        <taxon>Glutamicibacter</taxon>
    </lineage>
</organism>
<name>A0A365YJN1_9MICC</name>
<dbReference type="AlphaFoldDB" id="A0A365YJN1"/>
<comment type="caution">
    <text evidence="2">Lacks conserved residue(s) required for the propagation of feature annotation.</text>
</comment>
<protein>
    <recommendedName>
        <fullName evidence="2">Homoserine O-acetyltransferase</fullName>
        <shortName evidence="2">HAT</shortName>
        <ecNumber evidence="2">2.3.1.31</ecNumber>
    </recommendedName>
    <alternativeName>
        <fullName evidence="2">Homoserine transacetylase</fullName>
        <shortName evidence="2">HTA</shortName>
    </alternativeName>
</protein>
<dbReference type="PIRSF" id="PIRSF000443">
    <property type="entry name" value="Homoser_Ac_trans"/>
    <property type="match status" value="1"/>
</dbReference>
<dbReference type="InterPro" id="IPR029058">
    <property type="entry name" value="AB_hydrolase_fold"/>
</dbReference>
<dbReference type="InterPro" id="IPR000073">
    <property type="entry name" value="AB_hydrolase_1"/>
</dbReference>
<gene>
    <name evidence="2" type="primary">metXA</name>
    <name evidence="5" type="ORF">C1H84_04790</name>
</gene>
<keyword evidence="2" id="KW-0963">Cytoplasm</keyword>
<keyword evidence="1 2" id="KW-0808">Transferase</keyword>
<feature type="active site" evidence="2 3">
    <location>
        <position position="330"/>
    </location>
</feature>
<comment type="function">
    <text evidence="2">Transfers an acetyl group from acetyl-CoA to L-homoserine, forming acetyl-L-homoserine.</text>
</comment>
<evidence type="ECO:0000256" key="2">
    <source>
        <dbReference type="HAMAP-Rule" id="MF_00296"/>
    </source>
</evidence>
<dbReference type="InterPro" id="IPR008220">
    <property type="entry name" value="HAT_MetX-like"/>
</dbReference>
<dbReference type="NCBIfam" id="TIGR01392">
    <property type="entry name" value="homoserO_Ac_trn"/>
    <property type="match status" value="1"/>
</dbReference>
<dbReference type="GO" id="GO:0009092">
    <property type="term" value="P:homoserine metabolic process"/>
    <property type="evidence" value="ECO:0007669"/>
    <property type="project" value="TreeGrafter"/>
</dbReference>
<feature type="active site" description="Nucleophile" evidence="2 3">
    <location>
        <position position="161"/>
    </location>
</feature>
<evidence type="ECO:0000256" key="3">
    <source>
        <dbReference type="PIRSR" id="PIRSR000443-1"/>
    </source>
</evidence>
<dbReference type="SUPFAM" id="SSF53474">
    <property type="entry name" value="alpha/beta-Hydrolases"/>
    <property type="match status" value="1"/>
</dbReference>
<reference evidence="5 6" key="1">
    <citation type="submission" date="2018-01" db="EMBL/GenBank/DDBJ databases">
        <title>Glutamicibacter soli strain NHPC-3 Whole genome sequence and assembly.</title>
        <authorList>
            <person name="Choudhury P."/>
            <person name="Gupta D."/>
            <person name="Sengupta K."/>
            <person name="Jawed A."/>
            <person name="Sultana N."/>
            <person name="Saha P."/>
        </authorList>
    </citation>
    <scope>NUCLEOTIDE SEQUENCE [LARGE SCALE GENOMIC DNA]</scope>
    <source>
        <strain evidence="5 6">NHPC-3</strain>
    </source>
</reference>
<sequence length="382" mass="41902">MASIVTTEDTIGTEELAEGTHGILRRASVGEYSFEFGGYLPQVALAYETWGELNSERSNAVLVMHALTGDAHVSRGDSQTDGWWEDFVGPGLTVDTDRFYVVSVNMVGGCNGSTGPASLDEQGVPWGSRFPFVTIKDSVRLEQRLATQLGIERWHTVLGGSMGGARALEYAVEFPEQVANLVVMASTGQASAEQIAFAQVQTQSIRLDPHFAGGDYYQNQARPDEGLGLARRLAHLTYRSEAELEHRFGRKAQDGEVPDAPFEGHRGRYQVESYLDHQASKLVNRFDANSYLVLTEALMSHDVARGHESFEHALARLEQVNVLVAAVKSDRLYYPEQSVKLAASLATPKPVHYIDSPIGHDGFLTDAAQLDGVLRTLVFDED</sequence>
<accession>A0A365YJN1</accession>
<dbReference type="EMBL" id="POAF01000002">
    <property type="protein sequence ID" value="RBM02749.1"/>
    <property type="molecule type" value="Genomic_DNA"/>
</dbReference>
<keyword evidence="2" id="KW-0012">Acyltransferase</keyword>
<feature type="domain" description="AB hydrolase-1" evidence="4">
    <location>
        <begin position="59"/>
        <end position="366"/>
    </location>
</feature>
<comment type="subcellular location">
    <subcellularLocation>
        <location evidence="2">Cytoplasm</location>
    </subcellularLocation>
</comment>
<feature type="binding site" evidence="2">
    <location>
        <position position="361"/>
    </location>
    <ligand>
        <name>substrate</name>
    </ligand>
</feature>
<dbReference type="GO" id="GO:0005737">
    <property type="term" value="C:cytoplasm"/>
    <property type="evidence" value="ECO:0007669"/>
    <property type="project" value="UniProtKB-SubCell"/>
</dbReference>
<keyword evidence="2" id="KW-0486">Methionine biosynthesis</keyword>
<comment type="similarity">
    <text evidence="2">Belongs to the AB hydrolase superfamily. MetX family.</text>
</comment>
<evidence type="ECO:0000313" key="6">
    <source>
        <dbReference type="Proteomes" id="UP000252167"/>
    </source>
</evidence>
<comment type="subunit">
    <text evidence="2">Homodimer.</text>
</comment>
<comment type="caution">
    <text evidence="5">The sequence shown here is derived from an EMBL/GenBank/DDBJ whole genome shotgun (WGS) entry which is preliminary data.</text>
</comment>
<dbReference type="PANTHER" id="PTHR32268:SF11">
    <property type="entry name" value="HOMOSERINE O-ACETYLTRANSFERASE"/>
    <property type="match status" value="1"/>
</dbReference>
<proteinExistence type="inferred from homology"/>
<dbReference type="PANTHER" id="PTHR32268">
    <property type="entry name" value="HOMOSERINE O-ACETYLTRANSFERASE"/>
    <property type="match status" value="1"/>
</dbReference>
<dbReference type="UniPathway" id="UPA00051">
    <property type="reaction ID" value="UER00074"/>
</dbReference>